<keyword evidence="8" id="KW-1185">Reference proteome</keyword>
<evidence type="ECO:0000256" key="2">
    <source>
        <dbReference type="ARBA" id="ARBA00010740"/>
    </source>
</evidence>
<protein>
    <recommendedName>
        <fullName evidence="3">Large ribosomal RNA subunit accumulation protein YceD</fullName>
    </recommendedName>
    <alternativeName>
        <fullName evidence="5">23S rRNA accumulation protein YceD</fullName>
    </alternativeName>
</protein>
<dbReference type="Proteomes" id="UP000777002">
    <property type="component" value="Unassembled WGS sequence"/>
</dbReference>
<evidence type="ECO:0000313" key="8">
    <source>
        <dbReference type="Proteomes" id="UP000777002"/>
    </source>
</evidence>
<dbReference type="InterPro" id="IPR039255">
    <property type="entry name" value="YceD_bac"/>
</dbReference>
<sequence>MSRGNQNFSTVDIFAVASNRQKINTTVTISEMPELSGLIINSEKVLPFEVQIEGTEGVRGLPGAILTITGRVQMRCTRCTQPIDIEIDREVPFLFVRSEAEANRIPIEEDEDWEVVVGSEHMNVAEWVQEEIILSLPTFPRHDDCHAPENHTSSGQSEEEITQRPKPFANLRDLLKKN</sequence>
<dbReference type="PANTHER" id="PTHR38099">
    <property type="entry name" value="LARGE RIBOSOMAL RNA SUBUNIT ACCUMULATION PROTEIN YCED"/>
    <property type="match status" value="1"/>
</dbReference>
<evidence type="ECO:0000256" key="5">
    <source>
        <dbReference type="ARBA" id="ARBA00031841"/>
    </source>
</evidence>
<evidence type="ECO:0000256" key="4">
    <source>
        <dbReference type="ARBA" id="ARBA00022517"/>
    </source>
</evidence>
<feature type="region of interest" description="Disordered" evidence="6">
    <location>
        <begin position="143"/>
        <end position="178"/>
    </location>
</feature>
<organism evidence="7 8">
    <name type="scientific">Parasutterella secunda</name>
    <dbReference type="NCBI Taxonomy" id="626947"/>
    <lineage>
        <taxon>Bacteria</taxon>
        <taxon>Pseudomonadati</taxon>
        <taxon>Pseudomonadota</taxon>
        <taxon>Betaproteobacteria</taxon>
        <taxon>Burkholderiales</taxon>
        <taxon>Sutterellaceae</taxon>
        <taxon>Parasutterella</taxon>
    </lineage>
</organism>
<dbReference type="EMBL" id="JACJKX010000003">
    <property type="protein sequence ID" value="MBM6928263.1"/>
    <property type="molecule type" value="Genomic_DNA"/>
</dbReference>
<comment type="function">
    <text evidence="1">Plays a role in synthesis, processing and/or stability of 23S rRNA.</text>
</comment>
<dbReference type="Pfam" id="PF02620">
    <property type="entry name" value="YceD"/>
    <property type="match status" value="1"/>
</dbReference>
<evidence type="ECO:0000256" key="3">
    <source>
        <dbReference type="ARBA" id="ARBA00015716"/>
    </source>
</evidence>
<proteinExistence type="inferred from homology"/>
<evidence type="ECO:0000256" key="6">
    <source>
        <dbReference type="SAM" id="MobiDB-lite"/>
    </source>
</evidence>
<comment type="similarity">
    <text evidence="2">Belongs to the DUF177 domain family.</text>
</comment>
<keyword evidence="4" id="KW-0690">Ribosome biogenesis</keyword>
<evidence type="ECO:0000256" key="1">
    <source>
        <dbReference type="ARBA" id="ARBA00002868"/>
    </source>
</evidence>
<comment type="caution">
    <text evidence="7">The sequence shown here is derived from an EMBL/GenBank/DDBJ whole genome shotgun (WGS) entry which is preliminary data.</text>
</comment>
<dbReference type="InterPro" id="IPR003772">
    <property type="entry name" value="YceD"/>
</dbReference>
<gene>
    <name evidence="7" type="ORF">H5985_03120</name>
</gene>
<accession>A0ABS2GTT6</accession>
<dbReference type="RefSeq" id="WP_205049859.1">
    <property type="nucleotide sequence ID" value="NZ_JACJKX010000003.1"/>
</dbReference>
<reference evidence="7 8" key="1">
    <citation type="journal article" date="2021" name="Sci. Rep.">
        <title>The distribution of antibiotic resistance genes in chicken gut microbiota commensals.</title>
        <authorList>
            <person name="Juricova H."/>
            <person name="Matiasovicova J."/>
            <person name="Kubasova T."/>
            <person name="Cejkova D."/>
            <person name="Rychlik I."/>
        </authorList>
    </citation>
    <scope>NUCLEOTIDE SEQUENCE [LARGE SCALE GENOMIC DNA]</scope>
    <source>
        <strain evidence="7 8">An562</strain>
    </source>
</reference>
<dbReference type="PANTHER" id="PTHR38099:SF1">
    <property type="entry name" value="LARGE RIBOSOMAL RNA SUBUNIT ACCUMULATION PROTEIN YCED"/>
    <property type="match status" value="1"/>
</dbReference>
<evidence type="ECO:0000313" key="7">
    <source>
        <dbReference type="EMBL" id="MBM6928263.1"/>
    </source>
</evidence>
<name>A0ABS2GTT6_9BURK</name>